<dbReference type="Pfam" id="PF00795">
    <property type="entry name" value="CN_hydrolase"/>
    <property type="match status" value="1"/>
</dbReference>
<protein>
    <recommendedName>
        <fullName evidence="4 10">Glutamine-dependent NAD(+) synthetase</fullName>
        <ecNumber evidence="3 10">6.3.5.1</ecNumber>
    </recommendedName>
    <alternativeName>
        <fullName evidence="9 10">NAD(+) synthase [glutamine-hydrolyzing]</fullName>
    </alternativeName>
</protein>
<evidence type="ECO:0000256" key="7">
    <source>
        <dbReference type="ARBA" id="ARBA00022840"/>
    </source>
</evidence>
<dbReference type="GO" id="GO:0005737">
    <property type="term" value="C:cytoplasm"/>
    <property type="evidence" value="ECO:0007669"/>
    <property type="project" value="InterPro"/>
</dbReference>
<evidence type="ECO:0000256" key="8">
    <source>
        <dbReference type="ARBA" id="ARBA00023027"/>
    </source>
</evidence>
<evidence type="ECO:0000313" key="13">
    <source>
        <dbReference type="Proteomes" id="UP001142055"/>
    </source>
</evidence>
<reference evidence="12" key="1">
    <citation type="submission" date="2022-12" db="EMBL/GenBank/DDBJ databases">
        <title>Genome assemblies of Blomia tropicalis.</title>
        <authorList>
            <person name="Cui Y."/>
        </authorList>
    </citation>
    <scope>NUCLEOTIDE SEQUENCE</scope>
    <source>
        <tissue evidence="12">Adult mites</tissue>
    </source>
</reference>
<dbReference type="CDD" id="cd07570">
    <property type="entry name" value="GAT_Gln-NAD-synth"/>
    <property type="match status" value="1"/>
</dbReference>
<dbReference type="SUPFAM" id="SSF56317">
    <property type="entry name" value="Carbon-nitrogen hydrolase"/>
    <property type="match status" value="1"/>
</dbReference>
<keyword evidence="5 10" id="KW-0436">Ligase</keyword>
<comment type="catalytic activity">
    <reaction evidence="10">
        <text>deamido-NAD(+) + L-glutamine + ATP + H2O = L-glutamate + AMP + diphosphate + NAD(+) + H(+)</text>
        <dbReference type="Rhea" id="RHEA:24384"/>
        <dbReference type="ChEBI" id="CHEBI:15377"/>
        <dbReference type="ChEBI" id="CHEBI:15378"/>
        <dbReference type="ChEBI" id="CHEBI:29985"/>
        <dbReference type="ChEBI" id="CHEBI:30616"/>
        <dbReference type="ChEBI" id="CHEBI:33019"/>
        <dbReference type="ChEBI" id="CHEBI:57540"/>
        <dbReference type="ChEBI" id="CHEBI:58359"/>
        <dbReference type="ChEBI" id="CHEBI:58437"/>
        <dbReference type="ChEBI" id="CHEBI:456215"/>
        <dbReference type="EC" id="6.3.5.1"/>
    </reaction>
</comment>
<dbReference type="AlphaFoldDB" id="A0A9Q0MF33"/>
<comment type="caution">
    <text evidence="12">The sequence shown here is derived from an EMBL/GenBank/DDBJ whole genome shotgun (WGS) entry which is preliminary data.</text>
</comment>
<dbReference type="InterPro" id="IPR014729">
    <property type="entry name" value="Rossmann-like_a/b/a_fold"/>
</dbReference>
<evidence type="ECO:0000256" key="9">
    <source>
        <dbReference type="ARBA" id="ARBA00030681"/>
    </source>
</evidence>
<dbReference type="GO" id="GO:0005524">
    <property type="term" value="F:ATP binding"/>
    <property type="evidence" value="ECO:0007669"/>
    <property type="project" value="UniProtKB-UniRule"/>
</dbReference>
<accession>A0A9Q0MF33</accession>
<evidence type="ECO:0000256" key="1">
    <source>
        <dbReference type="ARBA" id="ARBA00005188"/>
    </source>
</evidence>
<dbReference type="OMA" id="TSQEVCN"/>
<organism evidence="12 13">
    <name type="scientific">Blomia tropicalis</name>
    <name type="common">Mite</name>
    <dbReference type="NCBI Taxonomy" id="40697"/>
    <lineage>
        <taxon>Eukaryota</taxon>
        <taxon>Metazoa</taxon>
        <taxon>Ecdysozoa</taxon>
        <taxon>Arthropoda</taxon>
        <taxon>Chelicerata</taxon>
        <taxon>Arachnida</taxon>
        <taxon>Acari</taxon>
        <taxon>Acariformes</taxon>
        <taxon>Sarcoptiformes</taxon>
        <taxon>Astigmata</taxon>
        <taxon>Glycyphagoidea</taxon>
        <taxon>Echimyopodidae</taxon>
        <taxon>Blomia</taxon>
    </lineage>
</organism>
<evidence type="ECO:0000256" key="2">
    <source>
        <dbReference type="ARBA" id="ARBA00007145"/>
    </source>
</evidence>
<dbReference type="Gene3D" id="3.40.50.620">
    <property type="entry name" value="HUPs"/>
    <property type="match status" value="1"/>
</dbReference>
<dbReference type="Gene3D" id="3.60.110.10">
    <property type="entry name" value="Carbon-nitrogen hydrolase"/>
    <property type="match status" value="1"/>
</dbReference>
<dbReference type="EMBL" id="JAPWDV010000001">
    <property type="protein sequence ID" value="KAJ6224928.1"/>
    <property type="molecule type" value="Genomic_DNA"/>
</dbReference>
<dbReference type="GO" id="GO:0009435">
    <property type="term" value="P:NAD+ biosynthetic process"/>
    <property type="evidence" value="ECO:0007669"/>
    <property type="project" value="UniProtKB-UniRule"/>
</dbReference>
<dbReference type="PIRSF" id="PIRSF006630">
    <property type="entry name" value="NADS_GAT"/>
    <property type="match status" value="1"/>
</dbReference>
<dbReference type="FunFam" id="3.40.50.620:FF:000036">
    <property type="entry name" value="Glutamine-dependent NAD(+) synthetase"/>
    <property type="match status" value="1"/>
</dbReference>
<dbReference type="Pfam" id="PF02540">
    <property type="entry name" value="NAD_synthase"/>
    <property type="match status" value="1"/>
</dbReference>
<dbReference type="NCBIfam" id="TIGR00552">
    <property type="entry name" value="nadE"/>
    <property type="match status" value="1"/>
</dbReference>
<comment type="similarity">
    <text evidence="2 10">In the C-terminal section; belongs to the NAD synthetase family.</text>
</comment>
<dbReference type="InterPro" id="IPR003010">
    <property type="entry name" value="C-N_Hydrolase"/>
</dbReference>
<dbReference type="Proteomes" id="UP001142055">
    <property type="component" value="Chromosome 1"/>
</dbReference>
<dbReference type="GO" id="GO:0003952">
    <property type="term" value="F:NAD+ synthase (glutamine-hydrolyzing) activity"/>
    <property type="evidence" value="ECO:0007669"/>
    <property type="project" value="UniProtKB-UniRule"/>
</dbReference>
<keyword evidence="8 10" id="KW-0520">NAD</keyword>
<dbReference type="PANTHER" id="PTHR23090:SF9">
    <property type="entry name" value="GLUTAMINE-DEPENDENT NAD(+) SYNTHETASE"/>
    <property type="match status" value="1"/>
</dbReference>
<dbReference type="PROSITE" id="PS50263">
    <property type="entry name" value="CN_HYDROLASE"/>
    <property type="match status" value="1"/>
</dbReference>
<dbReference type="GO" id="GO:0004359">
    <property type="term" value="F:glutaminase activity"/>
    <property type="evidence" value="ECO:0007669"/>
    <property type="project" value="InterPro"/>
</dbReference>
<dbReference type="SUPFAM" id="SSF52402">
    <property type="entry name" value="Adenine nucleotide alpha hydrolases-like"/>
    <property type="match status" value="1"/>
</dbReference>
<name>A0A9Q0MF33_BLOTA</name>
<evidence type="ECO:0000256" key="4">
    <source>
        <dbReference type="ARBA" id="ARBA00017309"/>
    </source>
</evidence>
<evidence type="ECO:0000256" key="5">
    <source>
        <dbReference type="ARBA" id="ARBA00022598"/>
    </source>
</evidence>
<dbReference type="InterPro" id="IPR014445">
    <property type="entry name" value="Gln-dep_NAD_synthase"/>
</dbReference>
<comment type="pathway">
    <text evidence="1 10">Cofactor biosynthesis; NAD(+) biosynthesis; NAD(+) from deamido-NAD(+) (L-Gln route): step 1/1.</text>
</comment>
<dbReference type="HAMAP" id="MF_02090">
    <property type="entry name" value="NadE_glutamine_dep"/>
    <property type="match status" value="1"/>
</dbReference>
<evidence type="ECO:0000256" key="10">
    <source>
        <dbReference type="PIRNR" id="PIRNR006630"/>
    </source>
</evidence>
<dbReference type="PANTHER" id="PTHR23090">
    <property type="entry name" value="NH 3 /GLUTAMINE-DEPENDENT NAD + SYNTHETASE"/>
    <property type="match status" value="1"/>
</dbReference>
<sequence>MVLRKFGVAICTLNQFALDFQGNLDRIIGSIDRSIELGATIRIGPELEVTGYGCEDAFYEIDTVHHSWQIIGEILKRDYKNILINIGMPVLKDSGLYNCMVVILNSKIVLIRPKNRLAINGNYRENRWFTAWGDGRNPSITWFELPSLVSTITGQKKVPFGDGAILEISNSSIDEFDLACSSSSIRIGYEICEELWQPDTQSSRLLGLNGCHLIVNVSGSYWELRKLDSAINHARSATEKSGGVYAYVNNLGCDGGGRLCCYGRSFIMENGSLLTMTTHSRETLFDEIEVKVAWIDPNIIQQYRLQKNIATRSFYVNGNRIQCNANQIPYENLNNDTTISNVNVIAIDGFNVLKKATKSTIQTQFNLHLSPEEEILRYCCLWLWDYLRRCIPGGIKGFVVPLSGGLDSCSVACIVYCLSSMLHHQIYERNNQTIIETLKPIFDAKSNDASTARDICHSILRCCYLQTQFSGSDSLDRAKTLAELIGAQFVSYNFSNLYKEIIETAPHNVKPKESDEVTLQQQNVQARLRMVLTYYMSECNRLVLATGNVDEALVGYLTKYDCSSADINPIGSISKNDLKRFVGFCKSIIPQSKDVLERIMVAIPSAELTGQEQKDEDDLGLTYDELSLFGKIRRGQYGTYGPYGMFTKIWDDRHVDYVQEVFSRYKCNSSSQYEIDPNLLAIKVKRFFTLYSRNRHKQTILTPALHTETYSPDDNRFDHRQFLFNTKWPWQFAQIDKLVQSILKLNKVGV</sequence>
<keyword evidence="7 10" id="KW-0067">ATP-binding</keyword>
<dbReference type="CDD" id="cd00553">
    <property type="entry name" value="NAD_synthase"/>
    <property type="match status" value="1"/>
</dbReference>
<keyword evidence="6 10" id="KW-0547">Nucleotide-binding</keyword>
<evidence type="ECO:0000256" key="6">
    <source>
        <dbReference type="ARBA" id="ARBA00022741"/>
    </source>
</evidence>
<gene>
    <name evidence="12" type="ORF">RDWZM_003473</name>
</gene>
<dbReference type="EC" id="6.3.5.1" evidence="3 10"/>
<evidence type="ECO:0000313" key="12">
    <source>
        <dbReference type="EMBL" id="KAJ6224928.1"/>
    </source>
</evidence>
<feature type="domain" description="CN hydrolase" evidence="11">
    <location>
        <begin position="6"/>
        <end position="297"/>
    </location>
</feature>
<dbReference type="InterPro" id="IPR036526">
    <property type="entry name" value="C-N_Hydrolase_sf"/>
</dbReference>
<dbReference type="InterPro" id="IPR022310">
    <property type="entry name" value="NAD/GMP_synthase"/>
</dbReference>
<evidence type="ECO:0000256" key="3">
    <source>
        <dbReference type="ARBA" id="ARBA00012743"/>
    </source>
</evidence>
<proteinExistence type="inferred from homology"/>
<dbReference type="InterPro" id="IPR003694">
    <property type="entry name" value="NAD_synthase"/>
</dbReference>
<evidence type="ECO:0000259" key="11">
    <source>
        <dbReference type="PROSITE" id="PS50263"/>
    </source>
</evidence>
<keyword evidence="13" id="KW-1185">Reference proteome</keyword>